<evidence type="ECO:0000313" key="2">
    <source>
        <dbReference type="Proteomes" id="UP000703893"/>
    </source>
</evidence>
<dbReference type="AlphaFoldDB" id="A0A937X8N2"/>
<accession>A0A937X8N2</accession>
<feature type="non-terminal residue" evidence="1">
    <location>
        <position position="1"/>
    </location>
</feature>
<proteinExistence type="predicted"/>
<organism evidence="1 2">
    <name type="scientific">Candidatus Tanganyikabacteria bacterium</name>
    <dbReference type="NCBI Taxonomy" id="2961651"/>
    <lineage>
        <taxon>Bacteria</taxon>
        <taxon>Bacillati</taxon>
        <taxon>Candidatus Sericytochromatia</taxon>
        <taxon>Candidatus Tanganyikabacteria</taxon>
    </lineage>
</organism>
<sequence>DGYNDVTLSPPFGLSYIKGVGERTEIGWALGGNHVYFPGVVPANPPPIPGFSTRFLVKHLLFAGDSAGLAVAASVGASGMFSSAGPTLPLEVSLPLSWDFGPKNGMTLAPIAFGTSYQGQIATGGMLAFAYEWKLMHDHSFLLLDEVLLMPTVDNRISIAWRGSLGNERLFATTGLARLSGPATTLEYGLLRPELSWVGEP</sequence>
<reference evidence="1 2" key="1">
    <citation type="submission" date="2019-03" db="EMBL/GenBank/DDBJ databases">
        <title>Lake Tanganyika Metagenome-Assembled Genomes (MAGs).</title>
        <authorList>
            <person name="Tran P."/>
        </authorList>
    </citation>
    <scope>NUCLEOTIDE SEQUENCE [LARGE SCALE GENOMIC DNA]</scope>
    <source>
        <strain evidence="1">K_DeepCast_65m_m2_236</strain>
    </source>
</reference>
<evidence type="ECO:0000313" key="1">
    <source>
        <dbReference type="EMBL" id="MBM3276400.1"/>
    </source>
</evidence>
<comment type="caution">
    <text evidence="1">The sequence shown here is derived from an EMBL/GenBank/DDBJ whole genome shotgun (WGS) entry which is preliminary data.</text>
</comment>
<protein>
    <submittedName>
        <fullName evidence="1">Uncharacterized protein</fullName>
    </submittedName>
</protein>
<dbReference type="EMBL" id="VGJX01001006">
    <property type="protein sequence ID" value="MBM3276400.1"/>
    <property type="molecule type" value="Genomic_DNA"/>
</dbReference>
<dbReference type="Proteomes" id="UP000703893">
    <property type="component" value="Unassembled WGS sequence"/>
</dbReference>
<name>A0A937X8N2_9BACT</name>
<gene>
    <name evidence="1" type="ORF">FJZ00_14695</name>
</gene>